<feature type="domain" description="Gelsolin-like" evidence="1">
    <location>
        <begin position="147"/>
        <end position="215"/>
    </location>
</feature>
<feature type="domain" description="Gelsolin-like" evidence="1">
    <location>
        <begin position="440"/>
        <end position="486"/>
    </location>
</feature>
<sequence>MLTDKMTDPAFKVVNPRQPTFLIWRIEKLNVVAVPKQQYGNFFKGDSYIILSIKDVKGSLDAHIHFWLGKETSQDEAGVAAFKSVELDDLLGGFPVQHREVQGSESKLFLSYFKKGIKYNDGGVKSGFNHVDTTFKKRLMHIKGKHHVRVQEVDMAWSSFNSGDVFLLDLGQMIYVWNGKDSTRTERFKGLEQARMYRDERSKVNIVCVEEGDENKMAESEIKDSYIIDNGAAGIWAWIGKNSTKKEKSEAMRNALGFIKKKGLPNSTSVTRIIEGGEPSDFKSLFKSWPMPVATGKAYNNNKIAKTVQTKFDATTLHSNTALAAQTQMVDDGTGKCEIWRIDDFDMKPIRSQDIGLFYGGDCYVILYTYEVNGKENYIIYYWQVRVVMGKEPQHFMAMFDGKMIIFSGGHAGWTGGPSNEGPGDSYMLQVRGTSILNTKAIQVPMEAASLNSNDTFVVFLKTAVYIWCGKGSTGDEREAAKLVAKRSPR</sequence>
<accession>A0ABY7ELV5</accession>
<dbReference type="SUPFAM" id="SSF82754">
    <property type="entry name" value="C-terminal, gelsolin-like domain of Sec23/24"/>
    <property type="match status" value="2"/>
</dbReference>
<reference evidence="2" key="1">
    <citation type="submission" date="2022-11" db="EMBL/GenBank/DDBJ databases">
        <title>Centuries of genome instability and evolution in soft-shell clam transmissible cancer (bioRxiv).</title>
        <authorList>
            <person name="Hart S.F.M."/>
            <person name="Yonemitsu M.A."/>
            <person name="Giersch R.M."/>
            <person name="Beal B.F."/>
            <person name="Arriagada G."/>
            <person name="Davis B.W."/>
            <person name="Ostrander E.A."/>
            <person name="Goff S.P."/>
            <person name="Metzger M.J."/>
        </authorList>
    </citation>
    <scope>NUCLEOTIDE SEQUENCE</scope>
    <source>
        <strain evidence="2">MELC-2E11</strain>
        <tissue evidence="2">Siphon/mantle</tissue>
    </source>
</reference>
<dbReference type="PRINTS" id="PR00597">
    <property type="entry name" value="GELSOLIN"/>
</dbReference>
<evidence type="ECO:0000259" key="1">
    <source>
        <dbReference type="Pfam" id="PF00626"/>
    </source>
</evidence>
<feature type="domain" description="Gelsolin-like" evidence="1">
    <location>
        <begin position="224"/>
        <end position="282"/>
    </location>
</feature>
<dbReference type="CDD" id="cd11289">
    <property type="entry name" value="gelsolin_S2_like"/>
    <property type="match status" value="1"/>
</dbReference>
<proteinExistence type="predicted"/>
<dbReference type="SUPFAM" id="SSF55753">
    <property type="entry name" value="Actin depolymerizing proteins"/>
    <property type="match status" value="3"/>
</dbReference>
<dbReference type="EMBL" id="CP111018">
    <property type="protein sequence ID" value="WAR10094.1"/>
    <property type="molecule type" value="Genomic_DNA"/>
</dbReference>
<dbReference type="SMART" id="SM00262">
    <property type="entry name" value="GEL"/>
    <property type="match status" value="5"/>
</dbReference>
<dbReference type="Gene3D" id="3.40.20.10">
    <property type="entry name" value="Severin"/>
    <property type="match status" value="6"/>
</dbReference>
<dbReference type="InterPro" id="IPR007122">
    <property type="entry name" value="Villin/Gelsolin"/>
</dbReference>
<dbReference type="CDD" id="cd11293">
    <property type="entry name" value="gelsolin_S4_like"/>
    <property type="match status" value="1"/>
</dbReference>
<feature type="domain" description="Gelsolin-like" evidence="1">
    <location>
        <begin position="31"/>
        <end position="110"/>
    </location>
</feature>
<keyword evidence="3" id="KW-1185">Reference proteome</keyword>
<dbReference type="PANTHER" id="PTHR11977:SF57">
    <property type="entry name" value="VILLIN-LIKE PROTEIN QUAIL"/>
    <property type="match status" value="1"/>
</dbReference>
<dbReference type="InterPro" id="IPR029006">
    <property type="entry name" value="ADF-H/Gelsolin-like_dom_sf"/>
</dbReference>
<name>A0ABY7ELV5_MYAAR</name>
<dbReference type="PANTHER" id="PTHR11977">
    <property type="entry name" value="VILLIN"/>
    <property type="match status" value="1"/>
</dbReference>
<dbReference type="CDD" id="cd11290">
    <property type="entry name" value="gelsolin_S1_like"/>
    <property type="match status" value="1"/>
</dbReference>
<dbReference type="InterPro" id="IPR036180">
    <property type="entry name" value="Gelsolin-like_dom_sf"/>
</dbReference>
<evidence type="ECO:0000313" key="3">
    <source>
        <dbReference type="Proteomes" id="UP001164746"/>
    </source>
</evidence>
<organism evidence="2 3">
    <name type="scientific">Mya arenaria</name>
    <name type="common">Soft-shell clam</name>
    <dbReference type="NCBI Taxonomy" id="6604"/>
    <lineage>
        <taxon>Eukaryota</taxon>
        <taxon>Metazoa</taxon>
        <taxon>Spiralia</taxon>
        <taxon>Lophotrochozoa</taxon>
        <taxon>Mollusca</taxon>
        <taxon>Bivalvia</taxon>
        <taxon>Autobranchia</taxon>
        <taxon>Heteroconchia</taxon>
        <taxon>Euheterodonta</taxon>
        <taxon>Imparidentia</taxon>
        <taxon>Neoheterodontei</taxon>
        <taxon>Myida</taxon>
        <taxon>Myoidea</taxon>
        <taxon>Myidae</taxon>
        <taxon>Mya</taxon>
    </lineage>
</organism>
<protein>
    <submittedName>
        <fullName evidence="2">AVIL-like protein</fullName>
    </submittedName>
</protein>
<dbReference type="Proteomes" id="UP001164746">
    <property type="component" value="Chromosome 7"/>
</dbReference>
<evidence type="ECO:0000313" key="2">
    <source>
        <dbReference type="EMBL" id="WAR10094.1"/>
    </source>
</evidence>
<gene>
    <name evidence="2" type="ORF">MAR_035170</name>
</gene>
<dbReference type="Pfam" id="PF00626">
    <property type="entry name" value="Gelsolin"/>
    <property type="match status" value="4"/>
</dbReference>
<dbReference type="InterPro" id="IPR007123">
    <property type="entry name" value="Gelsolin-like_dom"/>
</dbReference>